<comment type="caution">
    <text evidence="3">The sequence shown here is derived from an EMBL/GenBank/DDBJ whole genome shotgun (WGS) entry which is preliminary data.</text>
</comment>
<reference evidence="3 4" key="1">
    <citation type="submission" date="2019-11" db="EMBL/GenBank/DDBJ databases">
        <authorList>
            <person name="Dong K."/>
        </authorList>
    </citation>
    <scope>NUCLEOTIDE SEQUENCE [LARGE SCALE GENOMIC DNA]</scope>
    <source>
        <strain evidence="3 4">DK608</strain>
    </source>
</reference>
<feature type="domain" description="FecR N-terminal" evidence="2">
    <location>
        <begin position="16"/>
        <end position="56"/>
    </location>
</feature>
<dbReference type="Gene3D" id="3.55.50.30">
    <property type="match status" value="1"/>
</dbReference>
<evidence type="ECO:0000259" key="2">
    <source>
        <dbReference type="Pfam" id="PF16220"/>
    </source>
</evidence>
<evidence type="ECO:0000313" key="3">
    <source>
        <dbReference type="EMBL" id="MTH66711.1"/>
    </source>
</evidence>
<name>A0A6L6J4A1_9RHOB</name>
<proteinExistence type="predicted"/>
<accession>A0A6L6J4A1</accession>
<dbReference type="Pfam" id="PF16220">
    <property type="entry name" value="DUF4880"/>
    <property type="match status" value="1"/>
</dbReference>
<dbReference type="EMBL" id="WMII01000051">
    <property type="protein sequence ID" value="MTH66711.1"/>
    <property type="molecule type" value="Genomic_DNA"/>
</dbReference>
<sequence>MGGQSRKSAPSKIQAEASAWVIRMADPDLTEATKASFHEWCDAAPPHRAAFEQAERAWGQLGLMRPQDLRPHRRPGRIAMLALAAGASLWFWQDDLRIRLKADHIAAIGQNLVVTLPDGSRAEMSSGAALAEDFDVDQRLVRLLQGRAYFTAAPATQQSGRPFVVQAGGVRVTALGTQFSVDLHGEEVDVLVTEHSVRVAPVAGPAKPVVLSRGMGVEARPDAIPQPVARDVDFANAWRSGELVFDDRPLAEVVAELNRYRHGRIILHGKDLAARRVSGVFHTNDITHAVDRIADELGLRHRSVPPLLTVIY</sequence>
<dbReference type="PIRSF" id="PIRSF018266">
    <property type="entry name" value="FecR"/>
    <property type="match status" value="1"/>
</dbReference>
<dbReference type="AlphaFoldDB" id="A0A6L6J4A1"/>
<dbReference type="InterPro" id="IPR012373">
    <property type="entry name" value="Ferrdict_sens_TM"/>
</dbReference>
<organism evidence="3 4">
    <name type="scientific">Paracoccus shanxieyensis</name>
    <dbReference type="NCBI Taxonomy" id="2675752"/>
    <lineage>
        <taxon>Bacteria</taxon>
        <taxon>Pseudomonadati</taxon>
        <taxon>Pseudomonadota</taxon>
        <taxon>Alphaproteobacteria</taxon>
        <taxon>Rhodobacterales</taxon>
        <taxon>Paracoccaceae</taxon>
        <taxon>Paracoccus</taxon>
    </lineage>
</organism>
<dbReference type="Gene3D" id="2.60.120.1440">
    <property type="match status" value="1"/>
</dbReference>
<dbReference type="InterPro" id="IPR032623">
    <property type="entry name" value="FecR_N"/>
</dbReference>
<keyword evidence="4" id="KW-1185">Reference proteome</keyword>
<dbReference type="InterPro" id="IPR006860">
    <property type="entry name" value="FecR"/>
</dbReference>
<feature type="domain" description="FecR protein" evidence="1">
    <location>
        <begin position="109"/>
        <end position="197"/>
    </location>
</feature>
<gene>
    <name evidence="3" type="ORF">GL284_20920</name>
</gene>
<dbReference type="PANTHER" id="PTHR30273:SF2">
    <property type="entry name" value="PROTEIN FECR"/>
    <property type="match status" value="1"/>
</dbReference>
<dbReference type="GO" id="GO:0016989">
    <property type="term" value="F:sigma factor antagonist activity"/>
    <property type="evidence" value="ECO:0007669"/>
    <property type="project" value="TreeGrafter"/>
</dbReference>
<dbReference type="RefSeq" id="WP_155046346.1">
    <property type="nucleotide sequence ID" value="NZ_WMIH01000051.1"/>
</dbReference>
<evidence type="ECO:0000313" key="4">
    <source>
        <dbReference type="Proteomes" id="UP000478740"/>
    </source>
</evidence>
<dbReference type="Pfam" id="PF04773">
    <property type="entry name" value="FecR"/>
    <property type="match status" value="1"/>
</dbReference>
<dbReference type="PANTHER" id="PTHR30273">
    <property type="entry name" value="PERIPLASMIC SIGNAL SENSOR AND SIGMA FACTOR ACTIVATOR FECR-RELATED"/>
    <property type="match status" value="1"/>
</dbReference>
<protein>
    <submittedName>
        <fullName evidence="3">DUF4880 domain-containing protein</fullName>
    </submittedName>
</protein>
<dbReference type="Proteomes" id="UP000478740">
    <property type="component" value="Unassembled WGS sequence"/>
</dbReference>
<evidence type="ECO:0000259" key="1">
    <source>
        <dbReference type="Pfam" id="PF04773"/>
    </source>
</evidence>